<gene>
    <name evidence="1" type="ORF">METZ01_LOCUS79816</name>
</gene>
<accession>A0A381UFH5</accession>
<dbReference type="EMBL" id="UINC01006343">
    <property type="protein sequence ID" value="SVA26962.1"/>
    <property type="molecule type" value="Genomic_DNA"/>
</dbReference>
<evidence type="ECO:0008006" key="2">
    <source>
        <dbReference type="Google" id="ProtNLM"/>
    </source>
</evidence>
<sequence length="288" mass="32097">MRLGITARSIAMGGAFTAEKDHGFATFYNPAWAAFLINRQVGLSYSSMSLDRRLSGLSFATPLPPTAGLGIAWVSAGVTDIQGRNSAGEKTTMMQTGEDALMISFAQRILPWFSFGANIKILQNQLPINESYKGSGIGFDIGFLIKSGKSTTFGLMIQDLNSMYNWDSGDLYAEGRIYSEYFPTIYRFGTKFIYKSIRVVADAGLITNYRVGKEVSEDTFVNLSPRIGIEYTYLDLYYIRGGLGNGRIAFGWGLEYDLIKDHDSRIDYTFSMDWASQLAHTFSYGFNF</sequence>
<reference evidence="1" key="1">
    <citation type="submission" date="2018-05" db="EMBL/GenBank/DDBJ databases">
        <authorList>
            <person name="Lanie J.A."/>
            <person name="Ng W.-L."/>
            <person name="Kazmierczak K.M."/>
            <person name="Andrzejewski T.M."/>
            <person name="Davidsen T.M."/>
            <person name="Wayne K.J."/>
            <person name="Tettelin H."/>
            <person name="Glass J.I."/>
            <person name="Rusch D."/>
            <person name="Podicherti R."/>
            <person name="Tsui H.-C.T."/>
            <person name="Winkler M.E."/>
        </authorList>
    </citation>
    <scope>NUCLEOTIDE SEQUENCE</scope>
</reference>
<name>A0A381UFH5_9ZZZZ</name>
<evidence type="ECO:0000313" key="1">
    <source>
        <dbReference type="EMBL" id="SVA26962.1"/>
    </source>
</evidence>
<protein>
    <recommendedName>
        <fullName evidence="2">PorV/PorQ family protein</fullName>
    </recommendedName>
</protein>
<dbReference type="AlphaFoldDB" id="A0A381UFH5"/>
<organism evidence="1">
    <name type="scientific">marine metagenome</name>
    <dbReference type="NCBI Taxonomy" id="408172"/>
    <lineage>
        <taxon>unclassified sequences</taxon>
        <taxon>metagenomes</taxon>
        <taxon>ecological metagenomes</taxon>
    </lineage>
</organism>
<proteinExistence type="predicted"/>
<dbReference type="Gene3D" id="2.40.160.60">
    <property type="entry name" value="Outer membrane protein transport protein (OMPP1/FadL/TodX)"/>
    <property type="match status" value="1"/>
</dbReference>
<dbReference type="NCBIfam" id="NF033709">
    <property type="entry name" value="PorV_fam"/>
    <property type="match status" value="1"/>
</dbReference>